<evidence type="ECO:0000313" key="5">
    <source>
        <dbReference type="EMBL" id="KAK7683538.1"/>
    </source>
</evidence>
<evidence type="ECO:0000313" key="6">
    <source>
        <dbReference type="Proteomes" id="UP001385951"/>
    </source>
</evidence>
<evidence type="ECO:0000256" key="1">
    <source>
        <dbReference type="ARBA" id="ARBA00009219"/>
    </source>
</evidence>
<dbReference type="InterPro" id="IPR036291">
    <property type="entry name" value="NAD(P)-bd_dom_sf"/>
</dbReference>
<keyword evidence="6" id="KW-1185">Reference proteome</keyword>
<dbReference type="PANTHER" id="PTHR43245">
    <property type="entry name" value="BIFUNCTIONAL POLYMYXIN RESISTANCE PROTEIN ARNA"/>
    <property type="match status" value="1"/>
</dbReference>
<organism evidence="5 6">
    <name type="scientific">Cerrena zonata</name>
    <dbReference type="NCBI Taxonomy" id="2478898"/>
    <lineage>
        <taxon>Eukaryota</taxon>
        <taxon>Fungi</taxon>
        <taxon>Dikarya</taxon>
        <taxon>Basidiomycota</taxon>
        <taxon>Agaricomycotina</taxon>
        <taxon>Agaricomycetes</taxon>
        <taxon>Polyporales</taxon>
        <taxon>Cerrenaceae</taxon>
        <taxon>Cerrena</taxon>
    </lineage>
</organism>
<gene>
    <name evidence="5" type="ORF">QCA50_013373</name>
</gene>
<evidence type="ECO:0000256" key="2">
    <source>
        <dbReference type="ARBA" id="ARBA00023002"/>
    </source>
</evidence>
<dbReference type="AlphaFoldDB" id="A0AAW0G0V1"/>
<dbReference type="InterPro" id="IPR050177">
    <property type="entry name" value="Lipid_A_modif_metabolic_enz"/>
</dbReference>
<accession>A0AAW0G0V1</accession>
<keyword evidence="3" id="KW-0812">Transmembrane</keyword>
<evidence type="ECO:0000256" key="3">
    <source>
        <dbReference type="SAM" id="Phobius"/>
    </source>
</evidence>
<proteinExistence type="inferred from homology"/>
<keyword evidence="2" id="KW-0560">Oxidoreductase</keyword>
<dbReference type="EMBL" id="JASBNA010000030">
    <property type="protein sequence ID" value="KAK7683538.1"/>
    <property type="molecule type" value="Genomic_DNA"/>
</dbReference>
<sequence>MAILAALGSFVTVIALFALYIWSNDKKMKAPPPNNLGSKAWSNKLIHDTYERVSTNPRLLEGRLQPKTRRRYIVVGGAGFVGGWLVLQLLERGEDPRRIRIVDIRPPTRKDLKEVASSVDFAQADITDLDALLKAFQKPWSFSTSPGEPEPKLTIFHTAAIIRFFERHPSLLSLSDKINLEGTTNVINAAKEVGASTLVYTSSGSVAVRRSSFWLWPWQSEPKYFMQVLNDDDGILPKKHEEFFSNYAVSKLRAERVVRGADGSKSGNGVLRTGCVRPGNGIFGPGGDILVDRLLREKVNPTWVPTVMQSFSYVENCTLAHLCYERRLNELQEGSKNPDIGGQAFNITDAGPTPTYGDIYTAVNILSKGAATFIYLSPTFIMSIAHLVEWYYVARHLLVQSSLSFLGKLFPAIRGDVIFLQPSMFSLTNVHLIFDDSRARSPPEKGGLGYNPPCTTLEGVCKVILEYEKSGGEVVDRAVAGHPEPTTLIFDPTMSEKGVVEVVEAVEKISNGLKVDPTKAWN</sequence>
<dbReference type="GO" id="GO:0006694">
    <property type="term" value="P:steroid biosynthetic process"/>
    <property type="evidence" value="ECO:0007669"/>
    <property type="project" value="InterPro"/>
</dbReference>
<feature type="domain" description="3-beta hydroxysteroid dehydrogenase/isomerase" evidence="4">
    <location>
        <begin position="73"/>
        <end position="360"/>
    </location>
</feature>
<dbReference type="PANTHER" id="PTHR43245:SF51">
    <property type="entry name" value="SHORT CHAIN DEHYDROGENASE_REDUCTASE FAMILY 42E, MEMBER 2"/>
    <property type="match status" value="1"/>
</dbReference>
<keyword evidence="3" id="KW-0472">Membrane</keyword>
<protein>
    <recommendedName>
        <fullName evidence="4">3-beta hydroxysteroid dehydrogenase/isomerase domain-containing protein</fullName>
    </recommendedName>
</protein>
<comment type="caution">
    <text evidence="5">The sequence shown here is derived from an EMBL/GenBank/DDBJ whole genome shotgun (WGS) entry which is preliminary data.</text>
</comment>
<reference evidence="5 6" key="1">
    <citation type="submission" date="2022-09" db="EMBL/GenBank/DDBJ databases">
        <authorList>
            <person name="Palmer J.M."/>
        </authorList>
    </citation>
    <scope>NUCLEOTIDE SEQUENCE [LARGE SCALE GENOMIC DNA]</scope>
    <source>
        <strain evidence="5 6">DSM 7382</strain>
    </source>
</reference>
<dbReference type="SUPFAM" id="SSF51735">
    <property type="entry name" value="NAD(P)-binding Rossmann-fold domains"/>
    <property type="match status" value="1"/>
</dbReference>
<comment type="similarity">
    <text evidence="1">Belongs to the 3-beta-HSD family.</text>
</comment>
<keyword evidence="3" id="KW-1133">Transmembrane helix</keyword>
<name>A0AAW0G0V1_9APHY</name>
<dbReference type="Proteomes" id="UP001385951">
    <property type="component" value="Unassembled WGS sequence"/>
</dbReference>
<dbReference type="InterPro" id="IPR002225">
    <property type="entry name" value="3Beta_OHSteriod_DH/Estase"/>
</dbReference>
<dbReference type="GO" id="GO:0016616">
    <property type="term" value="F:oxidoreductase activity, acting on the CH-OH group of donors, NAD or NADP as acceptor"/>
    <property type="evidence" value="ECO:0007669"/>
    <property type="project" value="InterPro"/>
</dbReference>
<feature type="transmembrane region" description="Helical" evidence="3">
    <location>
        <begin position="72"/>
        <end position="90"/>
    </location>
</feature>
<evidence type="ECO:0000259" key="4">
    <source>
        <dbReference type="Pfam" id="PF01073"/>
    </source>
</evidence>
<dbReference type="Pfam" id="PF01073">
    <property type="entry name" value="3Beta_HSD"/>
    <property type="match status" value="1"/>
</dbReference>
<dbReference type="Gene3D" id="3.40.50.720">
    <property type="entry name" value="NAD(P)-binding Rossmann-like Domain"/>
    <property type="match status" value="1"/>
</dbReference>
<feature type="transmembrane region" description="Helical" evidence="3">
    <location>
        <begin position="6"/>
        <end position="22"/>
    </location>
</feature>